<organism evidence="2 3">
    <name type="scientific">Luteolibacter pohnpeiensis</name>
    <dbReference type="NCBI Taxonomy" id="454153"/>
    <lineage>
        <taxon>Bacteria</taxon>
        <taxon>Pseudomonadati</taxon>
        <taxon>Verrucomicrobiota</taxon>
        <taxon>Verrucomicrobiia</taxon>
        <taxon>Verrucomicrobiales</taxon>
        <taxon>Verrucomicrobiaceae</taxon>
        <taxon>Luteolibacter</taxon>
    </lineage>
</organism>
<protein>
    <submittedName>
        <fullName evidence="2">FeoB-associated Cys-rich membrane protein</fullName>
    </submittedName>
</protein>
<keyword evidence="1" id="KW-0812">Transmembrane</keyword>
<dbReference type="Pfam" id="PF12669">
    <property type="entry name" value="FeoB_associated"/>
    <property type="match status" value="1"/>
</dbReference>
<dbReference type="Proteomes" id="UP000603141">
    <property type="component" value="Unassembled WGS sequence"/>
</dbReference>
<feature type="transmembrane region" description="Helical" evidence="1">
    <location>
        <begin position="6"/>
        <end position="26"/>
    </location>
</feature>
<keyword evidence="3" id="KW-1185">Reference proteome</keyword>
<keyword evidence="1" id="KW-1133">Transmembrane helix</keyword>
<evidence type="ECO:0000313" key="2">
    <source>
        <dbReference type="EMBL" id="MBK1881201.1"/>
    </source>
</evidence>
<name>A0A934S2G1_9BACT</name>
<accession>A0A934S2G1</accession>
<evidence type="ECO:0000313" key="3">
    <source>
        <dbReference type="Proteomes" id="UP000603141"/>
    </source>
</evidence>
<dbReference type="AlphaFoldDB" id="A0A934S2G1"/>
<evidence type="ECO:0000256" key="1">
    <source>
        <dbReference type="SAM" id="Phobius"/>
    </source>
</evidence>
<comment type="caution">
    <text evidence="2">The sequence shown here is derived from an EMBL/GenBank/DDBJ whole genome shotgun (WGS) entry which is preliminary data.</text>
</comment>
<keyword evidence="1" id="KW-0472">Membrane</keyword>
<dbReference type="EMBL" id="JAENIJ010000002">
    <property type="protein sequence ID" value="MBK1881201.1"/>
    <property type="molecule type" value="Genomic_DNA"/>
</dbReference>
<sequence length="42" mass="4554">MTLDWQSIVALTIVFLTLAAFIIRALSRKKKPGCGKNCGCGK</sequence>
<proteinExistence type="predicted"/>
<gene>
    <name evidence="2" type="ORF">JIN85_02175</name>
</gene>
<reference evidence="2" key="1">
    <citation type="submission" date="2021-01" db="EMBL/GenBank/DDBJ databases">
        <title>Modified the classification status of verrucomicrobia.</title>
        <authorList>
            <person name="Feng X."/>
        </authorList>
    </citation>
    <scope>NUCLEOTIDE SEQUENCE</scope>
    <source>
        <strain evidence="2">KCTC 22041</strain>
    </source>
</reference>
<dbReference type="RefSeq" id="WP_200267142.1">
    <property type="nucleotide sequence ID" value="NZ_JAENIJ010000002.1"/>
</dbReference>